<reference evidence="5 6" key="1">
    <citation type="submission" date="2016-10" db="EMBL/GenBank/DDBJ databases">
        <authorList>
            <person name="de Groot N.N."/>
        </authorList>
    </citation>
    <scope>NUCLEOTIDE SEQUENCE [LARGE SCALE GENOMIC DNA]</scope>
    <source>
        <strain evidence="5 6">DSM 43794</strain>
    </source>
</reference>
<organism evidence="5 6">
    <name type="scientific">Thermostaphylospora chromogena</name>
    <dbReference type="NCBI Taxonomy" id="35622"/>
    <lineage>
        <taxon>Bacteria</taxon>
        <taxon>Bacillati</taxon>
        <taxon>Actinomycetota</taxon>
        <taxon>Actinomycetes</taxon>
        <taxon>Streptosporangiales</taxon>
        <taxon>Thermomonosporaceae</taxon>
        <taxon>Thermostaphylospora</taxon>
    </lineage>
</organism>
<accession>A0A1H1HBB0</accession>
<dbReference type="FunFam" id="3.40.50.300:FF:000134">
    <property type="entry name" value="Iron-enterobactin ABC transporter ATP-binding protein"/>
    <property type="match status" value="1"/>
</dbReference>
<dbReference type="GO" id="GO:0016887">
    <property type="term" value="F:ATP hydrolysis activity"/>
    <property type="evidence" value="ECO:0007669"/>
    <property type="project" value="InterPro"/>
</dbReference>
<evidence type="ECO:0000256" key="1">
    <source>
        <dbReference type="ARBA" id="ARBA00022448"/>
    </source>
</evidence>
<sequence length="250" mass="27332">MTLRINGVSIRVDRRLIVQDADLEVGPGEFVGLLGPNGCGKSTLLRSAYRALRPVAGLITVEGDDLVRLSPRESARRTAVVAQENPAELAFTVAEMVAMGRTPHKGPFDRTTADDELICAQALERVGAGHLAERDFATLSGGEKQRVLIARALAQQSRLLLLDEPTNHLDIRHQLEILRLVRDLGVSTLAALHDLNQAAEHCDRLYLMDGGRIVAGGTPDEVLTPELIAQVYGVRAVRRTRLVFELKEEP</sequence>
<dbReference type="SUPFAM" id="SSF52540">
    <property type="entry name" value="P-loop containing nucleoside triphosphate hydrolases"/>
    <property type="match status" value="1"/>
</dbReference>
<evidence type="ECO:0000313" key="5">
    <source>
        <dbReference type="EMBL" id="SDR22744.1"/>
    </source>
</evidence>
<keyword evidence="2" id="KW-0547">Nucleotide-binding</keyword>
<feature type="domain" description="ABC transporter" evidence="4">
    <location>
        <begin position="3"/>
        <end position="235"/>
    </location>
</feature>
<gene>
    <name evidence="5" type="ORF">SAMN04489764_4244</name>
</gene>
<dbReference type="InterPro" id="IPR017871">
    <property type="entry name" value="ABC_transporter-like_CS"/>
</dbReference>
<proteinExistence type="predicted"/>
<evidence type="ECO:0000256" key="3">
    <source>
        <dbReference type="ARBA" id="ARBA00022840"/>
    </source>
</evidence>
<dbReference type="PROSITE" id="PS50893">
    <property type="entry name" value="ABC_TRANSPORTER_2"/>
    <property type="match status" value="1"/>
</dbReference>
<dbReference type="InterPro" id="IPR003439">
    <property type="entry name" value="ABC_transporter-like_ATP-bd"/>
</dbReference>
<dbReference type="AlphaFoldDB" id="A0A1H1HBB0"/>
<evidence type="ECO:0000313" key="6">
    <source>
        <dbReference type="Proteomes" id="UP000217103"/>
    </source>
</evidence>
<evidence type="ECO:0000256" key="2">
    <source>
        <dbReference type="ARBA" id="ARBA00022741"/>
    </source>
</evidence>
<dbReference type="InterPro" id="IPR027417">
    <property type="entry name" value="P-loop_NTPase"/>
</dbReference>
<dbReference type="Gene3D" id="3.40.50.300">
    <property type="entry name" value="P-loop containing nucleotide triphosphate hydrolases"/>
    <property type="match status" value="1"/>
</dbReference>
<evidence type="ECO:0000259" key="4">
    <source>
        <dbReference type="PROSITE" id="PS50893"/>
    </source>
</evidence>
<name>A0A1H1HBB0_9ACTN</name>
<keyword evidence="6" id="KW-1185">Reference proteome</keyword>
<dbReference type="SMART" id="SM00382">
    <property type="entry name" value="AAA"/>
    <property type="match status" value="1"/>
</dbReference>
<dbReference type="STRING" id="35622.SAMN04489764_4244"/>
<dbReference type="PROSITE" id="PS00211">
    <property type="entry name" value="ABC_TRANSPORTER_1"/>
    <property type="match status" value="1"/>
</dbReference>
<dbReference type="Pfam" id="PF00005">
    <property type="entry name" value="ABC_tran"/>
    <property type="match status" value="1"/>
</dbReference>
<dbReference type="GO" id="GO:0005524">
    <property type="term" value="F:ATP binding"/>
    <property type="evidence" value="ECO:0007669"/>
    <property type="project" value="UniProtKB-KW"/>
</dbReference>
<protein>
    <submittedName>
        <fullName evidence="5">Iron complex transport system ATP-binding protein</fullName>
    </submittedName>
</protein>
<dbReference type="Proteomes" id="UP000217103">
    <property type="component" value="Unassembled WGS sequence"/>
</dbReference>
<keyword evidence="3 5" id="KW-0067">ATP-binding</keyword>
<keyword evidence="1" id="KW-0813">Transport</keyword>
<dbReference type="PANTHER" id="PTHR42794:SF2">
    <property type="entry name" value="ABC TRANSPORTER ATP-BINDING PROTEIN"/>
    <property type="match status" value="1"/>
</dbReference>
<dbReference type="CDD" id="cd03214">
    <property type="entry name" value="ABC_Iron-Siderophores_B12_Hemin"/>
    <property type="match status" value="1"/>
</dbReference>
<dbReference type="PANTHER" id="PTHR42794">
    <property type="entry name" value="HEMIN IMPORT ATP-BINDING PROTEIN HMUV"/>
    <property type="match status" value="1"/>
</dbReference>
<dbReference type="OrthoDB" id="3475572at2"/>
<dbReference type="EMBL" id="FNKK01000002">
    <property type="protein sequence ID" value="SDR22744.1"/>
    <property type="molecule type" value="Genomic_DNA"/>
</dbReference>
<dbReference type="InterPro" id="IPR003593">
    <property type="entry name" value="AAA+_ATPase"/>
</dbReference>
<dbReference type="RefSeq" id="WP_093261314.1">
    <property type="nucleotide sequence ID" value="NZ_FNKK01000002.1"/>
</dbReference>